<dbReference type="OMA" id="QMDLELY"/>
<dbReference type="OrthoDB" id="6022633at2759"/>
<evidence type="ECO:0000313" key="3">
    <source>
        <dbReference type="Proteomes" id="UP000002852"/>
    </source>
</evidence>
<feature type="region of interest" description="Disordered" evidence="1">
    <location>
        <begin position="455"/>
        <end position="486"/>
    </location>
</feature>
<feature type="compositionally biased region" description="Low complexity" evidence="1">
    <location>
        <begin position="410"/>
        <end position="425"/>
    </location>
</feature>
<dbReference type="KEGG" id="xma:111608817"/>
<dbReference type="InParanoid" id="A0A3B5QP36"/>
<accession>A0A3B5QP36</accession>
<evidence type="ECO:0000256" key="1">
    <source>
        <dbReference type="SAM" id="MobiDB-lite"/>
    </source>
</evidence>
<reference evidence="3" key="1">
    <citation type="submission" date="2012-01" db="EMBL/GenBank/DDBJ databases">
        <authorList>
            <person name="Walter R."/>
            <person name="Schartl M."/>
            <person name="Warren W."/>
        </authorList>
    </citation>
    <scope>NUCLEOTIDE SEQUENCE [LARGE SCALE GENOMIC DNA]</scope>
    <source>
        <strain evidence="3">JP 163 A</strain>
    </source>
</reference>
<reference evidence="3" key="2">
    <citation type="journal article" date="2013" name="Nat. Genet.">
        <title>The genome of the platyfish, Xiphophorus maculatus, provides insights into evolutionary adaptation and several complex traits.</title>
        <authorList>
            <person name="Schartl M."/>
            <person name="Walter R.B."/>
            <person name="Shen Y."/>
            <person name="Garcia T."/>
            <person name="Catchen J."/>
            <person name="Amores A."/>
            <person name="Braasch I."/>
            <person name="Chalopin D."/>
            <person name="Volff J.N."/>
            <person name="Lesch K.P."/>
            <person name="Bisazza A."/>
            <person name="Minx P."/>
            <person name="Hillier L."/>
            <person name="Wilson R.K."/>
            <person name="Fuerstenberg S."/>
            <person name="Boore J."/>
            <person name="Searle S."/>
            <person name="Postlethwait J.H."/>
            <person name="Warren W.C."/>
        </authorList>
    </citation>
    <scope>NUCLEOTIDE SEQUENCE [LARGE SCALE GENOMIC DNA]</scope>
    <source>
        <strain evidence="3">JP 163 A</strain>
    </source>
</reference>
<dbReference type="PANTHER" id="PTHR28601">
    <property type="entry name" value="COILED-COIL DOMAIN-CONTAINING PROTEIN 24"/>
    <property type="match status" value="1"/>
</dbReference>
<dbReference type="Proteomes" id="UP000002852">
    <property type="component" value="Unassembled WGS sequence"/>
</dbReference>
<reference evidence="2" key="3">
    <citation type="submission" date="2025-08" db="UniProtKB">
        <authorList>
            <consortium name="Ensembl"/>
        </authorList>
    </citation>
    <scope>IDENTIFICATION</scope>
    <source>
        <strain evidence="2">JP 163 A</strain>
    </source>
</reference>
<sequence>MHSPDENQFSCARQSLWSLITKYVSESELLKIHAALGDPLVDMYTEVHSEAEMWHKKWQESLCYGSHQLQGSPLSDPPVVKELVRGEVKILLETLKGRANNSERDSEELLLRYKPETLSYVLSHQEIGYRRSSNLKNADNFHRLSSCSSVMSSAGSEIEAVKDMLNVTEIHRVITPLRCVLLEECEALTKMTKRFKENIKLKCISHLNKPEPSLTELKELRAAIQTDLKLLPSSSGASSSSSKKKSCRFPAESGSFTRLAPTPKSGLRLNLLPLWQPKPRPPSHDPPTRTSSVRTLGLHRSTSASHESVKHTSGDRLDTNLKVTKSQENSSFSTKPDFTDPLCRTCSGLHIISERDSASHQSSQCSVHRPSTDSDWSPHRERKISALCSRNINFTPSPPPPLGQQCDAGSRSSSSSSSPTDHSVSANGKIKPDDRDNNCSSGRNLVLTVLQKDMSEQTSGISHISGRFDQCGSKKNKSQGEIEIVA</sequence>
<reference evidence="2" key="4">
    <citation type="submission" date="2025-09" db="UniProtKB">
        <authorList>
            <consortium name="Ensembl"/>
        </authorList>
    </citation>
    <scope>IDENTIFICATION</scope>
    <source>
        <strain evidence="2">JP 163 A</strain>
    </source>
</reference>
<keyword evidence="3" id="KW-1185">Reference proteome</keyword>
<dbReference type="CTD" id="149473"/>
<feature type="compositionally biased region" description="Polar residues" evidence="1">
    <location>
        <begin position="321"/>
        <end position="335"/>
    </location>
</feature>
<feature type="compositionally biased region" description="Basic and acidic residues" evidence="1">
    <location>
        <begin position="307"/>
        <end position="319"/>
    </location>
</feature>
<protein>
    <submittedName>
        <fullName evidence="2">Coiled-coil domain containing 24</fullName>
    </submittedName>
</protein>
<dbReference type="Pfam" id="PF15669">
    <property type="entry name" value="CCDC24"/>
    <property type="match status" value="1"/>
</dbReference>
<feature type="compositionally biased region" description="Basic and acidic residues" evidence="1">
    <location>
        <begin position="370"/>
        <end position="379"/>
    </location>
</feature>
<dbReference type="GeneTree" id="ENSGT00940000167115"/>
<dbReference type="GeneID" id="111608817"/>
<organism evidence="2 3">
    <name type="scientific">Xiphophorus maculatus</name>
    <name type="common">Southern platyfish</name>
    <name type="synonym">Platypoecilus maculatus</name>
    <dbReference type="NCBI Taxonomy" id="8083"/>
    <lineage>
        <taxon>Eukaryota</taxon>
        <taxon>Metazoa</taxon>
        <taxon>Chordata</taxon>
        <taxon>Craniata</taxon>
        <taxon>Vertebrata</taxon>
        <taxon>Euteleostomi</taxon>
        <taxon>Actinopterygii</taxon>
        <taxon>Neopterygii</taxon>
        <taxon>Teleostei</taxon>
        <taxon>Neoteleostei</taxon>
        <taxon>Acanthomorphata</taxon>
        <taxon>Ovalentaria</taxon>
        <taxon>Atherinomorphae</taxon>
        <taxon>Cyprinodontiformes</taxon>
        <taxon>Poeciliidae</taxon>
        <taxon>Poeciliinae</taxon>
        <taxon>Xiphophorus</taxon>
    </lineage>
</organism>
<dbReference type="AlphaFoldDB" id="A0A3B5QP36"/>
<feature type="region of interest" description="Disordered" evidence="1">
    <location>
        <begin position="357"/>
        <end position="441"/>
    </location>
</feature>
<feature type="compositionally biased region" description="Polar residues" evidence="1">
    <location>
        <begin position="288"/>
        <end position="306"/>
    </location>
</feature>
<dbReference type="PANTHER" id="PTHR28601:SF1">
    <property type="entry name" value="COILED-COIL DOMAIN-CONTAINING PROTEIN 24"/>
    <property type="match status" value="1"/>
</dbReference>
<proteinExistence type="predicted"/>
<name>A0A3B5QP36_XIPMA</name>
<dbReference type="Ensembl" id="ENSXMAT00000027978.1">
    <property type="protein sequence ID" value="ENSXMAP00000032432.1"/>
    <property type="gene ID" value="ENSXMAG00000022745.1"/>
</dbReference>
<dbReference type="RefSeq" id="XP_023190781.1">
    <property type="nucleotide sequence ID" value="XM_023335013.1"/>
</dbReference>
<dbReference type="InterPro" id="IPR031367">
    <property type="entry name" value="CCDC24"/>
</dbReference>
<feature type="region of interest" description="Disordered" evidence="1">
    <location>
        <begin position="231"/>
        <end position="335"/>
    </location>
</feature>
<evidence type="ECO:0000313" key="2">
    <source>
        <dbReference type="Ensembl" id="ENSXMAP00000032432.1"/>
    </source>
</evidence>
<dbReference type="STRING" id="8083.ENSXMAP00000032432"/>